<dbReference type="Gene3D" id="3.30.420.10">
    <property type="entry name" value="Ribonuclease H-like superfamily/Ribonuclease H"/>
    <property type="match status" value="1"/>
</dbReference>
<evidence type="ECO:0000259" key="1">
    <source>
        <dbReference type="PROSITE" id="PS50994"/>
    </source>
</evidence>
<dbReference type="Proteomes" id="UP000808388">
    <property type="component" value="Unassembled WGS sequence"/>
</dbReference>
<dbReference type="SUPFAM" id="SSF53098">
    <property type="entry name" value="Ribonuclease H-like"/>
    <property type="match status" value="1"/>
</dbReference>
<reference evidence="2" key="1">
    <citation type="submission" date="2020-07" db="EMBL/GenBank/DDBJ databases">
        <title>Huge and variable diversity of episymbiotic CPR bacteria and DPANN archaea in groundwater ecosystems.</title>
        <authorList>
            <person name="He C.Y."/>
            <person name="Keren R."/>
            <person name="Whittaker M."/>
            <person name="Farag I.F."/>
            <person name="Doudna J."/>
            <person name="Cate J.H.D."/>
            <person name="Banfield J.F."/>
        </authorList>
    </citation>
    <scope>NUCLEOTIDE SEQUENCE</scope>
    <source>
        <strain evidence="2">NC_groundwater_972_Pr1_S-0.2um_49_27</strain>
    </source>
</reference>
<name>A0A9D6LSL8_9BACT</name>
<sequence>MDSAQIVSIEQIKRFTEGVEAVEFCGTSRPEKYAWVEATLIRFRYARCRKKDRSAVKEFIKKTTGYSDIQTKRLIGQYLKCGKVLLSAKKKHRFALVYTTDDVALLAASDNAHERLSGPAMKRIFERECDVFKKPEYERLAHISVSHLYNLRGRRQYVSHATTYTKTRSVSVPIGERRKPHPEGCPGFVRVDSVHQGDRDKEKGVYHINLVDEVLQWEIVVCVKGISEEFLLPALETALASFPFLVLNFHSDNGSEYINKIVARLLNKLLIKQTKSRSRRANDNALVETKNGSVIRKHMGYRHIPKRYAALINEFYRAYFNEYLNYHRPCGFATVAVDGRGKEKKKYDVYQTPYERFRSRPNAERYLKPGVSFAKLETIAKRMSDTEYAMMMQKQKAELFEKLSR</sequence>
<dbReference type="InterPro" id="IPR012337">
    <property type="entry name" value="RNaseH-like_sf"/>
</dbReference>
<dbReference type="InterPro" id="IPR001584">
    <property type="entry name" value="Integrase_cat-core"/>
</dbReference>
<evidence type="ECO:0000313" key="3">
    <source>
        <dbReference type="Proteomes" id="UP000808388"/>
    </source>
</evidence>
<feature type="domain" description="Integrase catalytic" evidence="1">
    <location>
        <begin position="178"/>
        <end position="361"/>
    </location>
</feature>
<dbReference type="PROSITE" id="PS50994">
    <property type="entry name" value="INTEGRASE"/>
    <property type="match status" value="1"/>
</dbReference>
<comment type="caution">
    <text evidence="2">The sequence shown here is derived from an EMBL/GenBank/DDBJ whole genome shotgun (WGS) entry which is preliminary data.</text>
</comment>
<dbReference type="InterPro" id="IPR036397">
    <property type="entry name" value="RNaseH_sf"/>
</dbReference>
<protein>
    <submittedName>
        <fullName evidence="2">Transposase family protein</fullName>
    </submittedName>
</protein>
<dbReference type="EMBL" id="JACQCQ010000019">
    <property type="protein sequence ID" value="MBI3627972.1"/>
    <property type="molecule type" value="Genomic_DNA"/>
</dbReference>
<evidence type="ECO:0000313" key="2">
    <source>
        <dbReference type="EMBL" id="MBI3627972.1"/>
    </source>
</evidence>
<accession>A0A9D6LSL8</accession>
<proteinExistence type="predicted"/>
<dbReference type="GO" id="GO:0003676">
    <property type="term" value="F:nucleic acid binding"/>
    <property type="evidence" value="ECO:0007669"/>
    <property type="project" value="InterPro"/>
</dbReference>
<organism evidence="2 3">
    <name type="scientific">Candidatus Sungiibacteriota bacterium</name>
    <dbReference type="NCBI Taxonomy" id="2750080"/>
    <lineage>
        <taxon>Bacteria</taxon>
        <taxon>Candidatus Sungiibacteriota</taxon>
    </lineage>
</organism>
<gene>
    <name evidence="2" type="ORF">HY220_04510</name>
</gene>
<dbReference type="AlphaFoldDB" id="A0A9D6LSL8"/>
<dbReference type="GO" id="GO:0015074">
    <property type="term" value="P:DNA integration"/>
    <property type="evidence" value="ECO:0007669"/>
    <property type="project" value="InterPro"/>
</dbReference>